<dbReference type="InterPro" id="IPR040411">
    <property type="entry name" value="At5g23160-like"/>
</dbReference>
<evidence type="ECO:0000313" key="4">
    <source>
        <dbReference type="Proteomes" id="UP000447434"/>
    </source>
</evidence>
<dbReference type="PANTHER" id="PTHR34379:SF6">
    <property type="entry name" value="PROTEIN 3F"/>
    <property type="match status" value="1"/>
</dbReference>
<organism evidence="3 4">
    <name type="scientific">Lupinus albus</name>
    <name type="common">White lupine</name>
    <name type="synonym">Lupinus termis</name>
    <dbReference type="NCBI Taxonomy" id="3870"/>
    <lineage>
        <taxon>Eukaryota</taxon>
        <taxon>Viridiplantae</taxon>
        <taxon>Streptophyta</taxon>
        <taxon>Embryophyta</taxon>
        <taxon>Tracheophyta</taxon>
        <taxon>Spermatophyta</taxon>
        <taxon>Magnoliopsida</taxon>
        <taxon>eudicotyledons</taxon>
        <taxon>Gunneridae</taxon>
        <taxon>Pentapetalae</taxon>
        <taxon>rosids</taxon>
        <taxon>fabids</taxon>
        <taxon>Fabales</taxon>
        <taxon>Fabaceae</taxon>
        <taxon>Papilionoideae</taxon>
        <taxon>50 kb inversion clade</taxon>
        <taxon>genistoids sensu lato</taxon>
        <taxon>core genistoids</taxon>
        <taxon>Genisteae</taxon>
        <taxon>Lupinus</taxon>
    </lineage>
</organism>
<proteinExistence type="predicted"/>
<evidence type="ECO:0000313" key="3">
    <source>
        <dbReference type="EMBL" id="KAE9590661.1"/>
    </source>
</evidence>
<dbReference type="PANTHER" id="PTHR34379">
    <property type="entry name" value="OS07G0553800 PROTEIN"/>
    <property type="match status" value="1"/>
</dbReference>
<dbReference type="Proteomes" id="UP000447434">
    <property type="component" value="Chromosome 20"/>
</dbReference>
<dbReference type="EMBL" id="WOCE01000020">
    <property type="protein sequence ID" value="KAE9590661.1"/>
    <property type="molecule type" value="Genomic_DNA"/>
</dbReference>
<reference evidence="4" key="1">
    <citation type="journal article" date="2020" name="Nat. Commun.">
        <title>Genome sequence of the cluster root forming white lupin.</title>
        <authorList>
            <person name="Hufnagel B."/>
            <person name="Marques A."/>
            <person name="Soriano A."/>
            <person name="Marques L."/>
            <person name="Divol F."/>
            <person name="Doumas P."/>
            <person name="Sallet E."/>
            <person name="Mancinotti D."/>
            <person name="Carrere S."/>
            <person name="Marande W."/>
            <person name="Arribat S."/>
            <person name="Keller J."/>
            <person name="Huneau C."/>
            <person name="Blein T."/>
            <person name="Aime D."/>
            <person name="Laguerre M."/>
            <person name="Taylor J."/>
            <person name="Schubert V."/>
            <person name="Nelson M."/>
            <person name="Geu-Flores F."/>
            <person name="Crespi M."/>
            <person name="Gallardo-Guerrero K."/>
            <person name="Delaux P.-M."/>
            <person name="Salse J."/>
            <person name="Berges H."/>
            <person name="Guyot R."/>
            <person name="Gouzy J."/>
            <person name="Peret B."/>
        </authorList>
    </citation>
    <scope>NUCLEOTIDE SEQUENCE [LARGE SCALE GENOMIC DNA]</scope>
    <source>
        <strain evidence="4">cv. Amiga</strain>
    </source>
</reference>
<evidence type="ECO:0000256" key="2">
    <source>
        <dbReference type="SAM" id="Phobius"/>
    </source>
</evidence>
<keyword evidence="2" id="KW-1133">Transmembrane helix</keyword>
<feature type="region of interest" description="Disordered" evidence="1">
    <location>
        <begin position="41"/>
        <end position="75"/>
    </location>
</feature>
<keyword evidence="2" id="KW-0472">Membrane</keyword>
<dbReference type="OrthoDB" id="1886721at2759"/>
<dbReference type="AlphaFoldDB" id="A0A6A4NP16"/>
<feature type="transmembrane region" description="Helical" evidence="2">
    <location>
        <begin position="100"/>
        <end position="131"/>
    </location>
</feature>
<accession>A0A6A4NP16</accession>
<name>A0A6A4NP16_LUPAL</name>
<feature type="compositionally biased region" description="Low complexity" evidence="1">
    <location>
        <begin position="41"/>
        <end position="69"/>
    </location>
</feature>
<keyword evidence="4" id="KW-1185">Reference proteome</keyword>
<keyword evidence="2" id="KW-0812">Transmembrane</keyword>
<evidence type="ECO:0008006" key="5">
    <source>
        <dbReference type="Google" id="ProtNLM"/>
    </source>
</evidence>
<sequence length="154" mass="17252">MKKINSKKKVKKYNFSKPNSILENGTDGVEDSSKISNISSSYGSLSTFTSSSPSLTSSSSSHTDQSSGSLNSCHENETKVTNQKQYGVVYKMRKACYGSYISMSMFFISLLVLIMWGKFFAIFYTIIWFYAMPPRATRPCNESDLSKENQFGSI</sequence>
<protein>
    <recommendedName>
        <fullName evidence="5">Transmembrane protein</fullName>
    </recommendedName>
</protein>
<evidence type="ECO:0000256" key="1">
    <source>
        <dbReference type="SAM" id="MobiDB-lite"/>
    </source>
</evidence>
<gene>
    <name evidence="3" type="ORF">Lalb_Chr20g0110031</name>
</gene>
<comment type="caution">
    <text evidence="3">The sequence shown here is derived from an EMBL/GenBank/DDBJ whole genome shotgun (WGS) entry which is preliminary data.</text>
</comment>